<dbReference type="InterPro" id="IPR051499">
    <property type="entry name" value="Phosducin-like_reg"/>
</dbReference>
<evidence type="ECO:0000256" key="1">
    <source>
        <dbReference type="SAM" id="MobiDB-lite"/>
    </source>
</evidence>
<proteinExistence type="predicted"/>
<feature type="region of interest" description="Disordered" evidence="1">
    <location>
        <begin position="443"/>
        <end position="468"/>
    </location>
</feature>
<dbReference type="PANTHER" id="PTHR46052">
    <property type="entry name" value="PHOSDUCIN-LIKE PROTEIN"/>
    <property type="match status" value="1"/>
</dbReference>
<dbReference type="SUPFAM" id="SSF52833">
    <property type="entry name" value="Thioredoxin-like"/>
    <property type="match status" value="1"/>
</dbReference>
<organism evidence="3 4">
    <name type="scientific">Phellinidium pouzarii</name>
    <dbReference type="NCBI Taxonomy" id="167371"/>
    <lineage>
        <taxon>Eukaryota</taxon>
        <taxon>Fungi</taxon>
        <taxon>Dikarya</taxon>
        <taxon>Basidiomycota</taxon>
        <taxon>Agaricomycotina</taxon>
        <taxon>Agaricomycetes</taxon>
        <taxon>Hymenochaetales</taxon>
        <taxon>Hymenochaetaceae</taxon>
        <taxon>Phellinidium</taxon>
    </lineage>
</organism>
<dbReference type="AlphaFoldDB" id="A0A4S4KX61"/>
<keyword evidence="4" id="KW-1185">Reference proteome</keyword>
<dbReference type="CDD" id="cd02957">
    <property type="entry name" value="Phd_like"/>
    <property type="match status" value="1"/>
</dbReference>
<name>A0A4S4KX61_9AGAM</name>
<dbReference type="Proteomes" id="UP000308199">
    <property type="component" value="Unassembled WGS sequence"/>
</dbReference>
<protein>
    <submittedName>
        <fullName evidence="3">Uncharacterized protein</fullName>
    </submittedName>
</protein>
<feature type="compositionally biased region" description="Low complexity" evidence="1">
    <location>
        <begin position="133"/>
        <end position="155"/>
    </location>
</feature>
<dbReference type="OrthoDB" id="70588at2759"/>
<dbReference type="Gene3D" id="3.40.30.10">
    <property type="entry name" value="Glutaredoxin"/>
    <property type="match status" value="1"/>
</dbReference>
<dbReference type="PANTHER" id="PTHR46052:SF1">
    <property type="entry name" value="PHOSDUCIN-LIKE PROTEIN"/>
    <property type="match status" value="1"/>
</dbReference>
<feature type="chain" id="PRO_5020661949" evidence="2">
    <location>
        <begin position="26"/>
        <end position="468"/>
    </location>
</feature>
<dbReference type="EMBL" id="SGPK01000483">
    <property type="protein sequence ID" value="THH03217.1"/>
    <property type="molecule type" value="Genomic_DNA"/>
</dbReference>
<feature type="signal peptide" evidence="2">
    <location>
        <begin position="1"/>
        <end position="25"/>
    </location>
</feature>
<feature type="region of interest" description="Disordered" evidence="1">
    <location>
        <begin position="126"/>
        <end position="169"/>
    </location>
</feature>
<feature type="compositionally biased region" description="Acidic residues" evidence="1">
    <location>
        <begin position="452"/>
        <end position="468"/>
    </location>
</feature>
<dbReference type="InterPro" id="IPR036249">
    <property type="entry name" value="Thioredoxin-like_sf"/>
</dbReference>
<evidence type="ECO:0000313" key="3">
    <source>
        <dbReference type="EMBL" id="THH03217.1"/>
    </source>
</evidence>
<evidence type="ECO:0000256" key="2">
    <source>
        <dbReference type="SAM" id="SignalP"/>
    </source>
</evidence>
<reference evidence="3 4" key="1">
    <citation type="submission" date="2019-02" db="EMBL/GenBank/DDBJ databases">
        <title>Genome sequencing of the rare red list fungi Phellinidium pouzarii.</title>
        <authorList>
            <person name="Buettner E."/>
            <person name="Kellner H."/>
        </authorList>
    </citation>
    <scope>NUCLEOTIDE SEQUENCE [LARGE SCALE GENOMIC DNA]</scope>
    <source>
        <strain evidence="3 4">DSM 108285</strain>
    </source>
</reference>
<accession>A0A4S4KX61</accession>
<feature type="compositionally biased region" description="Acidic residues" evidence="1">
    <location>
        <begin position="386"/>
        <end position="397"/>
    </location>
</feature>
<feature type="region of interest" description="Disordered" evidence="1">
    <location>
        <begin position="348"/>
        <end position="397"/>
    </location>
</feature>
<feature type="compositionally biased region" description="Polar residues" evidence="1">
    <location>
        <begin position="348"/>
        <end position="358"/>
    </location>
</feature>
<comment type="caution">
    <text evidence="3">The sequence shown here is derived from an EMBL/GenBank/DDBJ whole genome shotgun (WGS) entry which is preliminary data.</text>
</comment>
<sequence length="468" mass="50465">MPKSTLASRGLLLAAVLVVAPFASAICNIGDIGIGIGQNGAVMLANDCGAIDTKQSGDQNMCSNYTLGSHVVCDYNGPSSVQTVDGNDWGSCKASTETRVTRPLNSIQPSAQMYADLDELVLSGRLFNDDSRPSPARSPSPDHSPARDWSGANENGADKGADGDDSDAERERRIAQIMRAAPQDAPVGAIGMGPGRTGVKGVIRDRAEAQARARAQRAAEVAEVNRRMEKASLGGKTFLEEERERVWEQAMLEGLPGEVEEARLRVAAGKGRGRFGHLREVGVNNFVAAVEEEARGVWVVVHLYEPSVDRCYTLDTELSLLARLHPDVKLLRARAAALGFASSINSSFQSRTRSTGGNTHARLRPIADEDEDDPYVYDEKDTADGCQDDEEQDEGSVDLDMLPTLLAYRDGTLVHTWVRVDWEAGRAGVTELLAKHQILQGSGAGLGNCGLPDDDDDDYDDDLWDEDV</sequence>
<evidence type="ECO:0000313" key="4">
    <source>
        <dbReference type="Proteomes" id="UP000308199"/>
    </source>
</evidence>
<keyword evidence="2" id="KW-0732">Signal</keyword>
<gene>
    <name evidence="3" type="ORF">EW145_g6433</name>
</gene>